<keyword evidence="7" id="KW-0969">Cilium</keyword>
<dbReference type="NCBIfam" id="TIGR03170">
    <property type="entry name" value="flgA_cterm"/>
    <property type="match status" value="1"/>
</dbReference>
<dbReference type="Proteomes" id="UP000295722">
    <property type="component" value="Unassembled WGS sequence"/>
</dbReference>
<dbReference type="InterPro" id="IPR039246">
    <property type="entry name" value="Flagellar_FlgA"/>
</dbReference>
<dbReference type="Gene3D" id="2.30.30.760">
    <property type="match status" value="1"/>
</dbReference>
<dbReference type="Pfam" id="PF17656">
    <property type="entry name" value="ChapFlgA_N"/>
    <property type="match status" value="1"/>
</dbReference>
<feature type="region of interest" description="Disordered" evidence="4">
    <location>
        <begin position="158"/>
        <end position="183"/>
    </location>
</feature>
<dbReference type="EMBL" id="SMRP01000028">
    <property type="protein sequence ID" value="TDG18739.1"/>
    <property type="molecule type" value="Genomic_DNA"/>
</dbReference>
<gene>
    <name evidence="7" type="primary">flgA</name>
    <name evidence="7" type="ORF">EYW47_33605</name>
</gene>
<keyword evidence="2 5" id="KW-0732">Signal</keyword>
<dbReference type="CDD" id="cd11614">
    <property type="entry name" value="SAF_CpaB_FlgA_like"/>
    <property type="match status" value="1"/>
</dbReference>
<dbReference type="OrthoDB" id="8561436at2"/>
<evidence type="ECO:0000313" key="8">
    <source>
        <dbReference type="Proteomes" id="UP000295722"/>
    </source>
</evidence>
<evidence type="ECO:0000256" key="4">
    <source>
        <dbReference type="SAM" id="MobiDB-lite"/>
    </source>
</evidence>
<reference evidence="7 8" key="1">
    <citation type="submission" date="2019-03" db="EMBL/GenBank/DDBJ databases">
        <title>Paraburkholderia sp. 4M-K11, isolated from subtropical forest soil.</title>
        <authorList>
            <person name="Gao Z.-H."/>
            <person name="Qiu L.-H."/>
        </authorList>
    </citation>
    <scope>NUCLEOTIDE SEQUENCE [LARGE SCALE GENOMIC DNA]</scope>
    <source>
        <strain evidence="7 8">4M-K11</strain>
    </source>
</reference>
<accession>A0A4R5M0T5</accession>
<dbReference type="GO" id="GO:0042597">
    <property type="term" value="C:periplasmic space"/>
    <property type="evidence" value="ECO:0007669"/>
    <property type="project" value="UniProtKB-SubCell"/>
</dbReference>
<dbReference type="InterPro" id="IPR017585">
    <property type="entry name" value="SAF_FlgA"/>
</dbReference>
<name>A0A4R5M0T5_9BURK</name>
<evidence type="ECO:0000259" key="6">
    <source>
        <dbReference type="SMART" id="SM00858"/>
    </source>
</evidence>
<dbReference type="PANTHER" id="PTHR36307">
    <property type="entry name" value="FLAGELLA BASAL BODY P-RING FORMATION PROTEIN FLGA"/>
    <property type="match status" value="1"/>
</dbReference>
<evidence type="ECO:0000313" key="7">
    <source>
        <dbReference type="EMBL" id="TDG18739.1"/>
    </source>
</evidence>
<dbReference type="AlphaFoldDB" id="A0A4R5M0T5"/>
<organism evidence="7 8">
    <name type="scientific">Paraburkholderia silviterrae</name>
    <dbReference type="NCBI Taxonomy" id="2528715"/>
    <lineage>
        <taxon>Bacteria</taxon>
        <taxon>Pseudomonadati</taxon>
        <taxon>Pseudomonadota</taxon>
        <taxon>Betaproteobacteria</taxon>
        <taxon>Burkholderiales</taxon>
        <taxon>Burkholderiaceae</taxon>
        <taxon>Paraburkholderia</taxon>
    </lineage>
</organism>
<evidence type="ECO:0000256" key="5">
    <source>
        <dbReference type="SAM" id="SignalP"/>
    </source>
</evidence>
<dbReference type="InterPro" id="IPR041231">
    <property type="entry name" value="FlgA_N"/>
</dbReference>
<keyword evidence="3" id="KW-0574">Periplasm</keyword>
<sequence length="471" mass="46966">MAVQAVRAALASLGAAAALGMSGAAHAQSETPGQQIYIAGPGDRAGSDAAQMSAMLAQPGKANPGGGSMGTDTHAYANGYAQSAAMLARGTQADGQGAGQDPAQAQNQPGMITIPGPGERGRASEATPEIVTIPAPGSGAAPAMRPALARAVQPMRVPPANPSAYSQANPSANPSASQPANRMAANAAAPAVMNGNAGAGGLQRVNVVTPSSAVAPVVVETAPPAAAARLPAVPVTRAPAMAASAYTATSASAVAYGQAAQMPPGQEDGERIRATALAFLQQQAAGLPGKVSVTVPPVFPRGLAACAALEPFMPPGARMWGRTTVGVRCVGAKPWTLYVVGRVAVDITYYVAARQIDAGQMLSAADFMPREGDLASLPQTIITDPTQANGAVALARITAGLPLRTDMLRSASSVVIGQTVRVIAVGSNFTISSEGSVLNNAAPGQMVRVRTAGGQIISGVVKDAGTVQVQI</sequence>
<keyword evidence="7" id="KW-0282">Flagellum</keyword>
<keyword evidence="8" id="KW-1185">Reference proteome</keyword>
<dbReference type="Pfam" id="PF13144">
    <property type="entry name" value="ChapFlgA"/>
    <property type="match status" value="1"/>
</dbReference>
<keyword evidence="7" id="KW-0966">Cell projection</keyword>
<feature type="compositionally biased region" description="Low complexity" evidence="4">
    <location>
        <begin position="162"/>
        <end position="183"/>
    </location>
</feature>
<dbReference type="InterPro" id="IPR013974">
    <property type="entry name" value="SAF"/>
</dbReference>
<proteinExistence type="predicted"/>
<protein>
    <submittedName>
        <fullName evidence="7">Flagellar basal body P-ring formation protein FlgA</fullName>
    </submittedName>
</protein>
<dbReference type="GO" id="GO:0044780">
    <property type="term" value="P:bacterial-type flagellum assembly"/>
    <property type="evidence" value="ECO:0007669"/>
    <property type="project" value="InterPro"/>
</dbReference>
<evidence type="ECO:0000256" key="1">
    <source>
        <dbReference type="ARBA" id="ARBA00004418"/>
    </source>
</evidence>
<feature type="domain" description="SAF" evidence="6">
    <location>
        <begin position="347"/>
        <end position="409"/>
    </location>
</feature>
<comment type="subcellular location">
    <subcellularLocation>
        <location evidence="1">Periplasm</location>
    </subcellularLocation>
</comment>
<evidence type="ECO:0000256" key="2">
    <source>
        <dbReference type="ARBA" id="ARBA00022729"/>
    </source>
</evidence>
<comment type="caution">
    <text evidence="7">The sequence shown here is derived from an EMBL/GenBank/DDBJ whole genome shotgun (WGS) entry which is preliminary data.</text>
</comment>
<feature type="signal peptide" evidence="5">
    <location>
        <begin position="1"/>
        <end position="27"/>
    </location>
</feature>
<evidence type="ECO:0000256" key="3">
    <source>
        <dbReference type="ARBA" id="ARBA00022764"/>
    </source>
</evidence>
<dbReference type="Gene3D" id="3.90.1210.10">
    <property type="entry name" value="Antifreeze-like/N-acetylneuraminic acid synthase C-terminal domain"/>
    <property type="match status" value="1"/>
</dbReference>
<feature type="chain" id="PRO_5020991776" evidence="5">
    <location>
        <begin position="28"/>
        <end position="471"/>
    </location>
</feature>
<dbReference type="PANTHER" id="PTHR36307:SF1">
    <property type="entry name" value="FLAGELLA BASAL BODY P-RING FORMATION PROTEIN FLGA"/>
    <property type="match status" value="1"/>
</dbReference>
<dbReference type="SMART" id="SM00858">
    <property type="entry name" value="SAF"/>
    <property type="match status" value="1"/>
</dbReference>